<dbReference type="Proteomes" id="UP000192980">
    <property type="component" value="Unassembled WGS sequence"/>
</dbReference>
<dbReference type="EMBL" id="FXAU01000005">
    <property type="protein sequence ID" value="SMG40076.1"/>
    <property type="molecule type" value="Genomic_DNA"/>
</dbReference>
<reference evidence="1 2" key="1">
    <citation type="submission" date="2017-04" db="EMBL/GenBank/DDBJ databases">
        <authorList>
            <person name="Afonso C.L."/>
            <person name="Miller P.J."/>
            <person name="Scott M.A."/>
            <person name="Spackman E."/>
            <person name="Goraichik I."/>
            <person name="Dimitrov K.M."/>
            <person name="Suarez D.L."/>
            <person name="Swayne D.E."/>
        </authorList>
    </citation>
    <scope>NUCLEOTIDE SEQUENCE [LARGE SCALE GENOMIC DNA]</scope>
    <source>
        <strain evidence="1 2">DSM 22418</strain>
    </source>
</reference>
<organism evidence="1 2">
    <name type="scientific">Sphingobacterium psychroaquaticum</name>
    <dbReference type="NCBI Taxonomy" id="561061"/>
    <lineage>
        <taxon>Bacteria</taxon>
        <taxon>Pseudomonadati</taxon>
        <taxon>Bacteroidota</taxon>
        <taxon>Sphingobacteriia</taxon>
        <taxon>Sphingobacteriales</taxon>
        <taxon>Sphingobacteriaceae</taxon>
        <taxon>Sphingobacterium</taxon>
    </lineage>
</organism>
<dbReference type="AlphaFoldDB" id="A0A1X7KGC4"/>
<keyword evidence="2" id="KW-1185">Reference proteome</keyword>
<protein>
    <submittedName>
        <fullName evidence="1">Uncharacterized protein</fullName>
    </submittedName>
</protein>
<gene>
    <name evidence="1" type="ORF">SAMN05660862_2849</name>
</gene>
<accession>A0A1X7KGC4</accession>
<sequence>MEHNAPFFYLYRRNHSYESLVPSIAIGKMRENGFTDYISGFTEKTEILV</sequence>
<evidence type="ECO:0000313" key="1">
    <source>
        <dbReference type="EMBL" id="SMG40076.1"/>
    </source>
</evidence>
<dbReference type="STRING" id="561061.SAMN05660862_2849"/>
<proteinExistence type="predicted"/>
<name>A0A1X7KGC4_9SPHI</name>
<evidence type="ECO:0000313" key="2">
    <source>
        <dbReference type="Proteomes" id="UP000192980"/>
    </source>
</evidence>